<name>A0A1C7NTL2_9HYPH</name>
<gene>
    <name evidence="1" type="ORF">ADU59_28760</name>
</gene>
<sequence length="81" mass="9128">MVENIDRTLQSLSHLFRSLLDISTLDSDKVIPKMEAVSDRCADRGRCVARGAVPGWRLLLCKAEPFAPCRARRLAMRDSLK</sequence>
<evidence type="ECO:0000313" key="1">
    <source>
        <dbReference type="EMBL" id="OBZ92046.1"/>
    </source>
</evidence>
<protein>
    <submittedName>
        <fullName evidence="1">Uncharacterized protein</fullName>
    </submittedName>
</protein>
<dbReference type="EMBL" id="LGLV01000025">
    <property type="protein sequence ID" value="OBZ92046.1"/>
    <property type="molecule type" value="Genomic_DNA"/>
</dbReference>
<accession>A0A1C7NTL2</accession>
<comment type="caution">
    <text evidence="1">The sequence shown here is derived from an EMBL/GenBank/DDBJ whole genome shotgun (WGS) entry which is preliminary data.</text>
</comment>
<dbReference type="RefSeq" id="WP_068959179.1">
    <property type="nucleotide sequence ID" value="NZ_LGLV01000025.1"/>
</dbReference>
<organism evidence="1 2">
    <name type="scientific">Pararhizobium polonicum</name>
    <dbReference type="NCBI Taxonomy" id="1612624"/>
    <lineage>
        <taxon>Bacteria</taxon>
        <taxon>Pseudomonadati</taxon>
        <taxon>Pseudomonadota</taxon>
        <taxon>Alphaproteobacteria</taxon>
        <taxon>Hyphomicrobiales</taxon>
        <taxon>Rhizobiaceae</taxon>
        <taxon>Rhizobium/Agrobacterium group</taxon>
        <taxon>Pararhizobium</taxon>
    </lineage>
</organism>
<dbReference type="AlphaFoldDB" id="A0A1C7NTL2"/>
<dbReference type="Proteomes" id="UP000093111">
    <property type="component" value="Unassembled WGS sequence"/>
</dbReference>
<evidence type="ECO:0000313" key="2">
    <source>
        <dbReference type="Proteomes" id="UP000093111"/>
    </source>
</evidence>
<reference evidence="1 2" key="1">
    <citation type="journal article" date="2016" name="Syst. Appl. Microbiol.">
        <title>Pararhizobium polonicum sp. nov. isolated from tumors on stone fruit rootstocks.</title>
        <authorList>
            <person name="Pulawska J."/>
            <person name="Kuzmanovic N."/>
            <person name="Willems A."/>
            <person name="Pothier J.F."/>
        </authorList>
    </citation>
    <scope>NUCLEOTIDE SEQUENCE [LARGE SCALE GENOMIC DNA]</scope>
    <source>
        <strain evidence="1 2">F5.1</strain>
    </source>
</reference>
<proteinExistence type="predicted"/>
<keyword evidence="2" id="KW-1185">Reference proteome</keyword>